<gene>
    <name evidence="1" type="ORF">O0S08_06170</name>
</gene>
<evidence type="ECO:0000313" key="1">
    <source>
        <dbReference type="EMBL" id="WAS95730.1"/>
    </source>
</evidence>
<organism evidence="1 2">
    <name type="scientific">Nannocystis punicea</name>
    <dbReference type="NCBI Taxonomy" id="2995304"/>
    <lineage>
        <taxon>Bacteria</taxon>
        <taxon>Pseudomonadati</taxon>
        <taxon>Myxococcota</taxon>
        <taxon>Polyangia</taxon>
        <taxon>Nannocystales</taxon>
        <taxon>Nannocystaceae</taxon>
        <taxon>Nannocystis</taxon>
    </lineage>
</organism>
<accession>A0ABY7H8Y0</accession>
<evidence type="ECO:0000313" key="2">
    <source>
        <dbReference type="Proteomes" id="UP001164459"/>
    </source>
</evidence>
<sequence length="203" mass="21849">MQRLRDVDADSARRRGLIARLRGGGGRAAGCTVVRQRLRDADARERARTGRRFAEHVGARARRRHEPRRARGSFSACATPTLASVRAIYRTIADDEARHAELAWALDAWLSGQLDGEGRVRMVEARKIAADALAAHVAVTADAPERTALGLPSARVATELFSGLDGALWSRKGAASRSRLVAAAREQRVGTGAMQDGASCRSS</sequence>
<reference evidence="1" key="1">
    <citation type="submission" date="2022-11" db="EMBL/GenBank/DDBJ databases">
        <title>Minimal conservation of predation-associated metabolite biosynthetic gene clusters underscores biosynthetic potential of Myxococcota including descriptions for ten novel species: Archangium lansinium sp. nov., Myxococcus landrumus sp. nov., Nannocystis bai.</title>
        <authorList>
            <person name="Ahearne A."/>
            <person name="Stevens C."/>
            <person name="Dowd S."/>
        </authorList>
    </citation>
    <scope>NUCLEOTIDE SEQUENCE</scope>
    <source>
        <strain evidence="1">Fl3</strain>
    </source>
</reference>
<dbReference type="RefSeq" id="WP_269038074.1">
    <property type="nucleotide sequence ID" value="NZ_CP114040.1"/>
</dbReference>
<evidence type="ECO:0008006" key="3">
    <source>
        <dbReference type="Google" id="ProtNLM"/>
    </source>
</evidence>
<dbReference type="EMBL" id="CP114040">
    <property type="protein sequence ID" value="WAS95730.1"/>
    <property type="molecule type" value="Genomic_DNA"/>
</dbReference>
<proteinExistence type="predicted"/>
<name>A0ABY7H8Y0_9BACT</name>
<protein>
    <recommendedName>
        <fullName evidence="3">Ferritin-like domain-containing protein</fullName>
    </recommendedName>
</protein>
<keyword evidence="2" id="KW-1185">Reference proteome</keyword>
<dbReference type="Proteomes" id="UP001164459">
    <property type="component" value="Chromosome"/>
</dbReference>